<dbReference type="RefSeq" id="WP_188708598.1">
    <property type="nucleotide sequence ID" value="NZ_BMIG01000007.1"/>
</dbReference>
<name>A0A916SHE7_9BURK</name>
<evidence type="ECO:0000256" key="2">
    <source>
        <dbReference type="ARBA" id="ARBA00022723"/>
    </source>
</evidence>
<keyword evidence="1" id="KW-0001">2Fe-2S</keyword>
<evidence type="ECO:0000313" key="9">
    <source>
        <dbReference type="Proteomes" id="UP000620596"/>
    </source>
</evidence>
<keyword evidence="2" id="KW-0479">Metal-binding</keyword>
<keyword evidence="4" id="KW-0408">Iron</keyword>
<keyword evidence="5" id="KW-0411">Iron-sulfur</keyword>
<evidence type="ECO:0000256" key="4">
    <source>
        <dbReference type="ARBA" id="ARBA00023004"/>
    </source>
</evidence>
<dbReference type="Pfam" id="PF19301">
    <property type="entry name" value="LigXa_C"/>
    <property type="match status" value="1"/>
</dbReference>
<evidence type="ECO:0000256" key="5">
    <source>
        <dbReference type="ARBA" id="ARBA00023014"/>
    </source>
</evidence>
<feature type="region of interest" description="Disordered" evidence="6">
    <location>
        <begin position="440"/>
        <end position="476"/>
    </location>
</feature>
<evidence type="ECO:0000256" key="6">
    <source>
        <dbReference type="SAM" id="MobiDB-lite"/>
    </source>
</evidence>
<evidence type="ECO:0000256" key="1">
    <source>
        <dbReference type="ARBA" id="ARBA00022714"/>
    </source>
</evidence>
<dbReference type="InterPro" id="IPR050584">
    <property type="entry name" value="Cholesterol_7-desaturase"/>
</dbReference>
<dbReference type="GO" id="GO:0046872">
    <property type="term" value="F:metal ion binding"/>
    <property type="evidence" value="ECO:0007669"/>
    <property type="project" value="UniProtKB-KW"/>
</dbReference>
<reference evidence="8" key="1">
    <citation type="journal article" date="2014" name="Int. J. Syst. Evol. Microbiol.">
        <title>Complete genome sequence of Corynebacterium casei LMG S-19264T (=DSM 44701T), isolated from a smear-ripened cheese.</title>
        <authorList>
            <consortium name="US DOE Joint Genome Institute (JGI-PGF)"/>
            <person name="Walter F."/>
            <person name="Albersmeier A."/>
            <person name="Kalinowski J."/>
            <person name="Ruckert C."/>
        </authorList>
    </citation>
    <scope>NUCLEOTIDE SEQUENCE</scope>
    <source>
        <strain evidence="8">CGMCC 1.15322</strain>
    </source>
</reference>
<dbReference type="PANTHER" id="PTHR21266:SF59">
    <property type="entry name" value="BLR4922 PROTEIN"/>
    <property type="match status" value="1"/>
</dbReference>
<accession>A0A916SHE7</accession>
<proteinExistence type="predicted"/>
<dbReference type="CDD" id="cd03479">
    <property type="entry name" value="Rieske_RO_Alpha_PhDO_like"/>
    <property type="match status" value="1"/>
</dbReference>
<dbReference type="GO" id="GO:0016491">
    <property type="term" value="F:oxidoreductase activity"/>
    <property type="evidence" value="ECO:0007669"/>
    <property type="project" value="UniProtKB-KW"/>
</dbReference>
<dbReference type="Gene3D" id="3.90.380.10">
    <property type="entry name" value="Naphthalene 1,2-dioxygenase Alpha Subunit, Chain A, domain 1"/>
    <property type="match status" value="1"/>
</dbReference>
<keyword evidence="9" id="KW-1185">Reference proteome</keyword>
<organism evidence="8 9">
    <name type="scientific">Polaromonas eurypsychrophila</name>
    <dbReference type="NCBI Taxonomy" id="1614635"/>
    <lineage>
        <taxon>Bacteria</taxon>
        <taxon>Pseudomonadati</taxon>
        <taxon>Pseudomonadota</taxon>
        <taxon>Betaproteobacteria</taxon>
        <taxon>Burkholderiales</taxon>
        <taxon>Comamonadaceae</taxon>
        <taxon>Polaromonas</taxon>
    </lineage>
</organism>
<feature type="compositionally biased region" description="Polar residues" evidence="6">
    <location>
        <begin position="466"/>
        <end position="476"/>
    </location>
</feature>
<feature type="domain" description="Rieske" evidence="7">
    <location>
        <begin position="26"/>
        <end position="139"/>
    </location>
</feature>
<dbReference type="SUPFAM" id="SSF50022">
    <property type="entry name" value="ISP domain"/>
    <property type="match status" value="1"/>
</dbReference>
<sequence length="476" mass="53035">MNAEQNELITRVGPDTPCGALLRSYWQPAALVDEFNPALDPRMDKRPVKAVRLMGQDFVLFRNDQGNYGLLDRHCPHRGADLSFGRAEGDGLRCPFHGWKFDVAGRCLETPAEPVGSKLCERVKQRSYPVIEKSDVIFAWLGPEGSIPPPLPAFDCFRAPTTHTFAFKGLWNANWLQAFEVGIDPAHPSFLHRFLQDEALADIGSNAAGKQFRSASAGAIDGEQWPMTRIMREFAQPDISFESKPWGMQLTALRSMNKELTHVRVTQAIFPATFVIPLSETMTITQMHVPVDDTHTYWYSYFTSFAGPLDKESMRAQRQQFISLPDYIPNAGRHNNWGFSAEEQRTQTYLGMGEEDINVHDQWAVESMGAIQDRTREHLGTSDKVIMANRRVLLKAIATVREGGVAPGIADAAQAQHMVGPDTVDGIAPAGQWPDWWQAQARAKQENAPWTSPPVRTEPVEVPAAASTSSARPVQK</sequence>
<dbReference type="Proteomes" id="UP000620596">
    <property type="component" value="Unassembled WGS sequence"/>
</dbReference>
<gene>
    <name evidence="8" type="ORF">GCM10011496_22420</name>
</gene>
<dbReference type="PROSITE" id="PS51296">
    <property type="entry name" value="RIESKE"/>
    <property type="match status" value="1"/>
</dbReference>
<dbReference type="InterPro" id="IPR017941">
    <property type="entry name" value="Rieske_2Fe-2S"/>
</dbReference>
<dbReference type="InterPro" id="IPR045623">
    <property type="entry name" value="LigXa_C"/>
</dbReference>
<evidence type="ECO:0000256" key="3">
    <source>
        <dbReference type="ARBA" id="ARBA00023002"/>
    </source>
</evidence>
<evidence type="ECO:0000313" key="8">
    <source>
        <dbReference type="EMBL" id="GGB01016.1"/>
    </source>
</evidence>
<dbReference type="EMBL" id="BMIG01000007">
    <property type="protein sequence ID" value="GGB01016.1"/>
    <property type="molecule type" value="Genomic_DNA"/>
</dbReference>
<keyword evidence="3" id="KW-0560">Oxidoreductase</keyword>
<reference evidence="8" key="2">
    <citation type="submission" date="2020-09" db="EMBL/GenBank/DDBJ databases">
        <authorList>
            <person name="Sun Q."/>
            <person name="Zhou Y."/>
        </authorList>
    </citation>
    <scope>NUCLEOTIDE SEQUENCE</scope>
    <source>
        <strain evidence="8">CGMCC 1.15322</strain>
    </source>
</reference>
<dbReference type="Gene3D" id="2.102.10.10">
    <property type="entry name" value="Rieske [2Fe-2S] iron-sulphur domain"/>
    <property type="match status" value="1"/>
</dbReference>
<dbReference type="Pfam" id="PF00355">
    <property type="entry name" value="Rieske"/>
    <property type="match status" value="1"/>
</dbReference>
<evidence type="ECO:0000259" key="7">
    <source>
        <dbReference type="PROSITE" id="PS51296"/>
    </source>
</evidence>
<dbReference type="GO" id="GO:0051537">
    <property type="term" value="F:2 iron, 2 sulfur cluster binding"/>
    <property type="evidence" value="ECO:0007669"/>
    <property type="project" value="UniProtKB-KW"/>
</dbReference>
<comment type="caution">
    <text evidence="8">The sequence shown here is derived from an EMBL/GenBank/DDBJ whole genome shotgun (WGS) entry which is preliminary data.</text>
</comment>
<dbReference type="PANTHER" id="PTHR21266">
    <property type="entry name" value="IRON-SULFUR DOMAIN CONTAINING PROTEIN"/>
    <property type="match status" value="1"/>
</dbReference>
<protein>
    <submittedName>
        <fullName evidence="8">Ring-hydroxylating oxygenase subunit alpha</fullName>
    </submittedName>
</protein>
<dbReference type="InterPro" id="IPR036922">
    <property type="entry name" value="Rieske_2Fe-2S_sf"/>
</dbReference>
<dbReference type="SUPFAM" id="SSF55961">
    <property type="entry name" value="Bet v1-like"/>
    <property type="match status" value="1"/>
</dbReference>
<dbReference type="AlphaFoldDB" id="A0A916SHE7"/>